<comment type="catalytic activity">
    <reaction evidence="5">
        <text>L-glutaminyl-[peptide chain release factor] + S-adenosyl-L-methionine = N(5)-methyl-L-glutaminyl-[peptide chain release factor] + S-adenosyl-L-homocysteine + H(+)</text>
        <dbReference type="Rhea" id="RHEA:42896"/>
        <dbReference type="Rhea" id="RHEA-COMP:10271"/>
        <dbReference type="Rhea" id="RHEA-COMP:10272"/>
        <dbReference type="ChEBI" id="CHEBI:15378"/>
        <dbReference type="ChEBI" id="CHEBI:30011"/>
        <dbReference type="ChEBI" id="CHEBI:57856"/>
        <dbReference type="ChEBI" id="CHEBI:59789"/>
        <dbReference type="ChEBI" id="CHEBI:61891"/>
        <dbReference type="EC" id="2.1.1.297"/>
    </reaction>
</comment>
<reference evidence="8" key="1">
    <citation type="journal article" date="2015" name="Nature">
        <title>Complex archaea that bridge the gap between prokaryotes and eukaryotes.</title>
        <authorList>
            <person name="Spang A."/>
            <person name="Saw J.H."/>
            <person name="Jorgensen S.L."/>
            <person name="Zaremba-Niedzwiedzka K."/>
            <person name="Martijn J."/>
            <person name="Lind A.E."/>
            <person name="van Eijk R."/>
            <person name="Schleper C."/>
            <person name="Guy L."/>
            <person name="Ettema T.J."/>
        </authorList>
    </citation>
    <scope>NUCLEOTIDE SEQUENCE</scope>
</reference>
<dbReference type="InterPro" id="IPR002052">
    <property type="entry name" value="DNA_methylase_N6_adenine_CS"/>
</dbReference>
<dbReference type="InterPro" id="IPR050320">
    <property type="entry name" value="N5-glutamine_MTase"/>
</dbReference>
<sequence>MSTLQELFLKGRSLLKDLSNPDLEAKLLLLECTSIQEKQFYSFPENNVSRAGERRFYKLVSKRLMGTPLAYITGVKEFWSIPFTISPGILIPRPETELIVEKVLELSSRENETIVDIGTGCGNIAVSLAKELPQARIVATDTAMKALKLAKLNTSRQKTSNIIFARGSLFSALPRLCLEGKCDFIVSNPPYVSEEEWAKLDIEIRNHEPKSALVAGKSGLEIINKLIQGAPPYLKPGGSLLVEIGIGQRDKVLSFFDSGAVWNKVNFFKDLNGISRVALGET</sequence>
<evidence type="ECO:0000256" key="2">
    <source>
        <dbReference type="ARBA" id="ARBA00022603"/>
    </source>
</evidence>
<dbReference type="HAMAP" id="MF_02126">
    <property type="entry name" value="RF_methyltr_PrmC"/>
    <property type="match status" value="1"/>
</dbReference>
<dbReference type="GO" id="GO:0003676">
    <property type="term" value="F:nucleic acid binding"/>
    <property type="evidence" value="ECO:0007669"/>
    <property type="project" value="InterPro"/>
</dbReference>
<evidence type="ECO:0000259" key="7">
    <source>
        <dbReference type="Pfam" id="PF17827"/>
    </source>
</evidence>
<dbReference type="AlphaFoldDB" id="A0A0F9HPS0"/>
<evidence type="ECO:0000313" key="8">
    <source>
        <dbReference type="EMBL" id="KKM17296.1"/>
    </source>
</evidence>
<dbReference type="InterPro" id="IPR019874">
    <property type="entry name" value="RF_methyltr_PrmC"/>
</dbReference>
<dbReference type="Pfam" id="PF05175">
    <property type="entry name" value="MTS"/>
    <property type="match status" value="1"/>
</dbReference>
<dbReference type="CDD" id="cd02440">
    <property type="entry name" value="AdoMet_MTases"/>
    <property type="match status" value="1"/>
</dbReference>
<evidence type="ECO:0000259" key="6">
    <source>
        <dbReference type="Pfam" id="PF05175"/>
    </source>
</evidence>
<protein>
    <recommendedName>
        <fullName evidence="1">peptide chain release factor N(5)-glutamine methyltransferase</fullName>
        <ecNumber evidence="1">2.1.1.297</ecNumber>
    </recommendedName>
</protein>
<evidence type="ECO:0000256" key="3">
    <source>
        <dbReference type="ARBA" id="ARBA00022679"/>
    </source>
</evidence>
<dbReference type="InterPro" id="IPR004556">
    <property type="entry name" value="HemK-like"/>
</dbReference>
<evidence type="ECO:0000256" key="4">
    <source>
        <dbReference type="ARBA" id="ARBA00022691"/>
    </source>
</evidence>
<feature type="domain" description="Release factor glutamine methyltransferase N-terminal" evidence="7">
    <location>
        <begin position="7"/>
        <end position="74"/>
    </location>
</feature>
<dbReference type="GO" id="GO:0032259">
    <property type="term" value="P:methylation"/>
    <property type="evidence" value="ECO:0007669"/>
    <property type="project" value="UniProtKB-KW"/>
</dbReference>
<feature type="domain" description="Methyltransferase small" evidence="6">
    <location>
        <begin position="105"/>
        <end position="196"/>
    </location>
</feature>
<dbReference type="NCBIfam" id="TIGR00536">
    <property type="entry name" value="hemK_fam"/>
    <property type="match status" value="1"/>
</dbReference>
<dbReference type="SUPFAM" id="SSF53335">
    <property type="entry name" value="S-adenosyl-L-methionine-dependent methyltransferases"/>
    <property type="match status" value="1"/>
</dbReference>
<evidence type="ECO:0000256" key="1">
    <source>
        <dbReference type="ARBA" id="ARBA00012771"/>
    </source>
</evidence>
<dbReference type="Gene3D" id="1.10.8.10">
    <property type="entry name" value="DNA helicase RuvA subunit, C-terminal domain"/>
    <property type="match status" value="1"/>
</dbReference>
<evidence type="ECO:0000256" key="5">
    <source>
        <dbReference type="ARBA" id="ARBA00048391"/>
    </source>
</evidence>
<proteinExistence type="inferred from homology"/>
<dbReference type="EMBL" id="LAZR01014487">
    <property type="protein sequence ID" value="KKM17296.1"/>
    <property type="molecule type" value="Genomic_DNA"/>
</dbReference>
<keyword evidence="2" id="KW-0489">Methyltransferase</keyword>
<dbReference type="PANTHER" id="PTHR18895:SF74">
    <property type="entry name" value="MTRF1L RELEASE FACTOR GLUTAMINE METHYLTRANSFERASE"/>
    <property type="match status" value="1"/>
</dbReference>
<dbReference type="Gene3D" id="3.40.50.150">
    <property type="entry name" value="Vaccinia Virus protein VP39"/>
    <property type="match status" value="1"/>
</dbReference>
<organism evidence="8">
    <name type="scientific">marine sediment metagenome</name>
    <dbReference type="NCBI Taxonomy" id="412755"/>
    <lineage>
        <taxon>unclassified sequences</taxon>
        <taxon>metagenomes</taxon>
        <taxon>ecological metagenomes</taxon>
    </lineage>
</organism>
<dbReference type="InterPro" id="IPR029063">
    <property type="entry name" value="SAM-dependent_MTases_sf"/>
</dbReference>
<accession>A0A0F9HPS0</accession>
<comment type="caution">
    <text evidence="8">The sequence shown here is derived from an EMBL/GenBank/DDBJ whole genome shotgun (WGS) entry which is preliminary data.</text>
</comment>
<dbReference type="NCBIfam" id="TIGR03534">
    <property type="entry name" value="RF_mod_PrmC"/>
    <property type="match status" value="1"/>
</dbReference>
<keyword evidence="3" id="KW-0808">Transferase</keyword>
<name>A0A0F9HPS0_9ZZZZ</name>
<dbReference type="InterPro" id="IPR040758">
    <property type="entry name" value="PrmC_N"/>
</dbReference>
<dbReference type="InterPro" id="IPR007848">
    <property type="entry name" value="Small_mtfrase_dom"/>
</dbReference>
<dbReference type="PROSITE" id="PS00092">
    <property type="entry name" value="N6_MTASE"/>
    <property type="match status" value="1"/>
</dbReference>
<dbReference type="Pfam" id="PF17827">
    <property type="entry name" value="PrmC_N"/>
    <property type="match status" value="1"/>
</dbReference>
<dbReference type="PANTHER" id="PTHR18895">
    <property type="entry name" value="HEMK METHYLTRANSFERASE"/>
    <property type="match status" value="1"/>
</dbReference>
<gene>
    <name evidence="8" type="ORF">LCGC14_1677230</name>
</gene>
<dbReference type="GO" id="GO:0102559">
    <property type="term" value="F:peptide chain release factor N(5)-glutamine methyltransferase activity"/>
    <property type="evidence" value="ECO:0007669"/>
    <property type="project" value="UniProtKB-EC"/>
</dbReference>
<dbReference type="EC" id="2.1.1.297" evidence="1"/>
<keyword evidence="4" id="KW-0949">S-adenosyl-L-methionine</keyword>